<accession>A0A563U6D5</accession>
<reference evidence="1 2" key="1">
    <citation type="submission" date="2019-07" db="EMBL/GenBank/DDBJ databases">
        <authorList>
            <person name="Kim J."/>
        </authorList>
    </citation>
    <scope>NUCLEOTIDE SEQUENCE [LARGE SCALE GENOMIC DNA]</scope>
    <source>
        <strain evidence="1 2">MJ1a</strain>
    </source>
</reference>
<protein>
    <submittedName>
        <fullName evidence="1">Uncharacterized protein</fullName>
    </submittedName>
</protein>
<dbReference type="Proteomes" id="UP000318010">
    <property type="component" value="Unassembled WGS sequence"/>
</dbReference>
<name>A0A563U6D5_9SPHI</name>
<dbReference type="AlphaFoldDB" id="A0A563U6D5"/>
<dbReference type="EMBL" id="VOEI01000002">
    <property type="protein sequence ID" value="TWR26911.1"/>
    <property type="molecule type" value="Genomic_DNA"/>
</dbReference>
<comment type="caution">
    <text evidence="1">The sequence shown here is derived from an EMBL/GenBank/DDBJ whole genome shotgun (WGS) entry which is preliminary data.</text>
</comment>
<keyword evidence="2" id="KW-1185">Reference proteome</keyword>
<sequence length="77" mass="9021">MENDIEAVQPKSLISELNKSLEDDFNKRWGWFEIAKNVADYTRETLFQTMQRNVAEVLTLATLLKEKVALIESKYKK</sequence>
<evidence type="ECO:0000313" key="2">
    <source>
        <dbReference type="Proteomes" id="UP000318010"/>
    </source>
</evidence>
<dbReference type="RefSeq" id="WP_146270017.1">
    <property type="nucleotide sequence ID" value="NZ_VOEI01000002.1"/>
</dbReference>
<evidence type="ECO:0000313" key="1">
    <source>
        <dbReference type="EMBL" id="TWR26911.1"/>
    </source>
</evidence>
<proteinExistence type="predicted"/>
<gene>
    <name evidence="1" type="ORF">FPZ42_07705</name>
</gene>
<dbReference type="OrthoDB" id="9951912at2"/>
<organism evidence="1 2">
    <name type="scientific">Mucilaginibacter achroorhodeus</name>
    <dbReference type="NCBI Taxonomy" id="2599294"/>
    <lineage>
        <taxon>Bacteria</taxon>
        <taxon>Pseudomonadati</taxon>
        <taxon>Bacteroidota</taxon>
        <taxon>Sphingobacteriia</taxon>
        <taxon>Sphingobacteriales</taxon>
        <taxon>Sphingobacteriaceae</taxon>
        <taxon>Mucilaginibacter</taxon>
    </lineage>
</organism>